<gene>
    <name evidence="2" type="ORF">BCR26_03415</name>
</gene>
<dbReference type="Pfam" id="PF00535">
    <property type="entry name" value="Glycos_transf_2"/>
    <property type="match status" value="1"/>
</dbReference>
<organism evidence="2 3">
    <name type="scientific">Enterococcus rivorum</name>
    <dbReference type="NCBI Taxonomy" id="762845"/>
    <lineage>
        <taxon>Bacteria</taxon>
        <taxon>Bacillati</taxon>
        <taxon>Bacillota</taxon>
        <taxon>Bacilli</taxon>
        <taxon>Lactobacillales</taxon>
        <taxon>Enterococcaceae</taxon>
        <taxon>Enterococcus</taxon>
    </lineage>
</organism>
<protein>
    <submittedName>
        <fullName evidence="2">Glycosyl transferase family 2</fullName>
    </submittedName>
</protein>
<dbReference type="RefSeq" id="WP_069699139.1">
    <property type="nucleotide sequence ID" value="NZ_JAGGMA010000007.1"/>
</dbReference>
<dbReference type="PANTHER" id="PTHR43685">
    <property type="entry name" value="GLYCOSYLTRANSFERASE"/>
    <property type="match status" value="1"/>
</dbReference>
<dbReference type="InterPro" id="IPR029044">
    <property type="entry name" value="Nucleotide-diphossugar_trans"/>
</dbReference>
<keyword evidence="2" id="KW-0808">Transferase</keyword>
<dbReference type="EMBL" id="MIEK01000034">
    <property type="protein sequence ID" value="OEH81928.1"/>
    <property type="molecule type" value="Genomic_DNA"/>
</dbReference>
<dbReference type="STRING" id="762845.BCR26_03415"/>
<comment type="caution">
    <text evidence="2">The sequence shown here is derived from an EMBL/GenBank/DDBJ whole genome shotgun (WGS) entry which is preliminary data.</text>
</comment>
<dbReference type="Gene3D" id="3.90.550.10">
    <property type="entry name" value="Spore Coat Polysaccharide Biosynthesis Protein SpsA, Chain A"/>
    <property type="match status" value="1"/>
</dbReference>
<proteinExistence type="predicted"/>
<dbReference type="SUPFAM" id="SSF53448">
    <property type="entry name" value="Nucleotide-diphospho-sugar transferases"/>
    <property type="match status" value="1"/>
</dbReference>
<dbReference type="InterPro" id="IPR001173">
    <property type="entry name" value="Glyco_trans_2-like"/>
</dbReference>
<reference evidence="2 3" key="1">
    <citation type="submission" date="2016-09" db="EMBL/GenBank/DDBJ databases">
        <authorList>
            <person name="Capua I."/>
            <person name="De Benedictis P."/>
            <person name="Joannis T."/>
            <person name="Lombin L.H."/>
            <person name="Cattoli G."/>
        </authorList>
    </citation>
    <scope>NUCLEOTIDE SEQUENCE [LARGE SCALE GENOMIC DNA]</scope>
    <source>
        <strain evidence="2 3">LMG 25899</strain>
    </source>
</reference>
<evidence type="ECO:0000313" key="3">
    <source>
        <dbReference type="Proteomes" id="UP000095256"/>
    </source>
</evidence>
<dbReference type="AlphaFoldDB" id="A0A1E5KVR4"/>
<name>A0A1E5KVR4_9ENTE</name>
<dbReference type="Proteomes" id="UP000095256">
    <property type="component" value="Unassembled WGS sequence"/>
</dbReference>
<evidence type="ECO:0000259" key="1">
    <source>
        <dbReference type="Pfam" id="PF00535"/>
    </source>
</evidence>
<accession>A0A1E5KVR4</accession>
<keyword evidence="3" id="KW-1185">Reference proteome</keyword>
<dbReference type="PANTHER" id="PTHR43685:SF2">
    <property type="entry name" value="GLYCOSYLTRANSFERASE 2-LIKE DOMAIN-CONTAINING PROTEIN"/>
    <property type="match status" value="1"/>
</dbReference>
<sequence>MENIIVTVLVIYKENVNQTPSYLLLKKFLKEKSNFYLLVYDNSPEKQIDELLGFKNVRYIHNKENAGLAEAYNEGIVYLDQVSGDFLLLLDQDTELKSRYLELALQLERQSSTGAYVPKVISGKRQISPVFSEEYVTINSEKPVAGLSEKRVMAINSGTLLPKETLKKIGRFNVEFSLDFLDHWLFWELYQKNLQVMVLDRTITHDLSVLSHDFVSIERYNEMLIAETNFYKEYDVKQLKRHKKQLFLRTVKQLLLVKNRLIWKRTWQEFYKVMKGK</sequence>
<dbReference type="InterPro" id="IPR050834">
    <property type="entry name" value="Glycosyltransf_2"/>
</dbReference>
<evidence type="ECO:0000313" key="2">
    <source>
        <dbReference type="EMBL" id="OEH81928.1"/>
    </source>
</evidence>
<dbReference type="GO" id="GO:0016740">
    <property type="term" value="F:transferase activity"/>
    <property type="evidence" value="ECO:0007669"/>
    <property type="project" value="UniProtKB-KW"/>
</dbReference>
<feature type="domain" description="Glycosyltransferase 2-like" evidence="1">
    <location>
        <begin position="37"/>
        <end position="120"/>
    </location>
</feature>